<evidence type="ECO:0000256" key="3">
    <source>
        <dbReference type="ARBA" id="ARBA00022723"/>
    </source>
</evidence>
<keyword evidence="6 8" id="KW-0503">Monooxygenase</keyword>
<dbReference type="GO" id="GO:0005506">
    <property type="term" value="F:iron ion binding"/>
    <property type="evidence" value="ECO:0007669"/>
    <property type="project" value="InterPro"/>
</dbReference>
<dbReference type="Proteomes" id="UP000659654">
    <property type="component" value="Unassembled WGS sequence"/>
</dbReference>
<dbReference type="PANTHER" id="PTHR24300">
    <property type="entry name" value="CYTOCHROME P450 508A4-RELATED"/>
    <property type="match status" value="1"/>
</dbReference>
<dbReference type="InterPro" id="IPR050182">
    <property type="entry name" value="Cytochrome_P450_fam2"/>
</dbReference>
<evidence type="ECO:0000256" key="2">
    <source>
        <dbReference type="ARBA" id="ARBA00010617"/>
    </source>
</evidence>
<sequence length="496" mass="57454">MLFLLLCLSLFILLLFYNFHWKRRNFPPGPAPLPILGNLLQLARQTRWESKFIEWRNEYGPVYTYWLGEKPFIAINTYDTMFKYFVKQADVFSDRHQVPSLMKLVRGGPYGIILSNGEAWSEQRRFALRVLRDFGMGKNQMEERIMVELQWLFEKVNPELGAEEMDFFKYSDIAVGSVINAVVSGYRFTDGREEEFLKMKDLTTRMVNSFMNPLTQLVFRNLFLLKVPLIRNKAVDALGVLKQLFSYIEQQVQRHINENDYNQIEEPNDFIDAYLMECRRREGESGETGNFHLDNLKNICLDLWTAGQETTSATTTWIIALMIHFPEIQEKMQKELDTVIGSKRIINSTDRPGLVYIQAVILESLRYSNLLAQNIPRVVNEDVDIEGYHVKKGTIVIPQISVLMRDPKAFPNPDSMNPERFINSDGTLKHIDEFLPFSVGRRACPGEGMARMELFLLIANLFNQYKFSSGKKAPELVKVSAASTMIKPYKCKVEAR</sequence>
<accession>A0A1I7SFS4</accession>
<evidence type="ECO:0000256" key="5">
    <source>
        <dbReference type="ARBA" id="ARBA00023004"/>
    </source>
</evidence>
<comment type="similarity">
    <text evidence="2 8">Belongs to the cytochrome P450 family.</text>
</comment>
<evidence type="ECO:0000313" key="9">
    <source>
        <dbReference type="EMBL" id="CAD5225304.1"/>
    </source>
</evidence>
<evidence type="ECO:0000313" key="10">
    <source>
        <dbReference type="EMBL" id="CAG9114358.1"/>
    </source>
</evidence>
<keyword evidence="3 7" id="KW-0479">Metal-binding</keyword>
<keyword evidence="5 7" id="KW-0408">Iron</keyword>
<evidence type="ECO:0000256" key="4">
    <source>
        <dbReference type="ARBA" id="ARBA00023002"/>
    </source>
</evidence>
<dbReference type="PROSITE" id="PS00086">
    <property type="entry name" value="CYTOCHROME_P450"/>
    <property type="match status" value="1"/>
</dbReference>
<evidence type="ECO:0000313" key="11">
    <source>
        <dbReference type="Proteomes" id="UP000095284"/>
    </source>
</evidence>
<dbReference type="EMBL" id="CAJFCV020000004">
    <property type="protein sequence ID" value="CAG9114358.1"/>
    <property type="molecule type" value="Genomic_DNA"/>
</dbReference>
<dbReference type="AlphaFoldDB" id="A0A1I7SFS4"/>
<name>A0A1I7SFS4_BURXY</name>
<dbReference type="Pfam" id="PF00067">
    <property type="entry name" value="p450"/>
    <property type="match status" value="1"/>
</dbReference>
<organism evidence="11 13">
    <name type="scientific">Bursaphelenchus xylophilus</name>
    <name type="common">Pinewood nematode worm</name>
    <name type="synonym">Aphelenchoides xylophilus</name>
    <dbReference type="NCBI Taxonomy" id="6326"/>
    <lineage>
        <taxon>Eukaryota</taxon>
        <taxon>Metazoa</taxon>
        <taxon>Ecdysozoa</taxon>
        <taxon>Nematoda</taxon>
        <taxon>Chromadorea</taxon>
        <taxon>Rhabditida</taxon>
        <taxon>Tylenchina</taxon>
        <taxon>Tylenchomorpha</taxon>
        <taxon>Aphelenchoidea</taxon>
        <taxon>Aphelenchoididae</taxon>
        <taxon>Bursaphelenchus</taxon>
    </lineage>
</organism>
<keyword evidence="4 8" id="KW-0560">Oxidoreductase</keyword>
<evidence type="ECO:0000313" key="12">
    <source>
        <dbReference type="Proteomes" id="UP000659654"/>
    </source>
</evidence>
<keyword evidence="12" id="KW-1185">Reference proteome</keyword>
<dbReference type="Proteomes" id="UP000582659">
    <property type="component" value="Unassembled WGS sequence"/>
</dbReference>
<dbReference type="PANTHER" id="PTHR24300:SF375">
    <property type="entry name" value="CYTOCHROME P450 FAMILY"/>
    <property type="match status" value="1"/>
</dbReference>
<keyword evidence="7 8" id="KW-0349">Heme</keyword>
<dbReference type="InterPro" id="IPR017972">
    <property type="entry name" value="Cyt_P450_CS"/>
</dbReference>
<dbReference type="GO" id="GO:0016712">
    <property type="term" value="F:oxidoreductase activity, acting on paired donors, with incorporation or reduction of molecular oxygen, reduced flavin or flavoprotein as one donor, and incorporation of one atom of oxygen"/>
    <property type="evidence" value="ECO:0007669"/>
    <property type="project" value="TreeGrafter"/>
</dbReference>
<dbReference type="InterPro" id="IPR036396">
    <property type="entry name" value="Cyt_P450_sf"/>
</dbReference>
<dbReference type="PRINTS" id="PR00463">
    <property type="entry name" value="EP450I"/>
</dbReference>
<evidence type="ECO:0000256" key="1">
    <source>
        <dbReference type="ARBA" id="ARBA00001971"/>
    </source>
</evidence>
<dbReference type="InterPro" id="IPR001128">
    <property type="entry name" value="Cyt_P450"/>
</dbReference>
<evidence type="ECO:0000256" key="8">
    <source>
        <dbReference type="RuleBase" id="RU000461"/>
    </source>
</evidence>
<dbReference type="GO" id="GO:0006082">
    <property type="term" value="P:organic acid metabolic process"/>
    <property type="evidence" value="ECO:0007669"/>
    <property type="project" value="TreeGrafter"/>
</dbReference>
<dbReference type="FunFam" id="1.10.630.10:FF:000036">
    <property type="entry name" value="CYtochrome P450 family"/>
    <property type="match status" value="1"/>
</dbReference>
<evidence type="ECO:0000313" key="13">
    <source>
        <dbReference type="WBParaSite" id="BXY_1188700.1"/>
    </source>
</evidence>
<reference evidence="13" key="1">
    <citation type="submission" date="2016-11" db="UniProtKB">
        <authorList>
            <consortium name="WormBaseParasite"/>
        </authorList>
    </citation>
    <scope>IDENTIFICATION</scope>
</reference>
<comment type="cofactor">
    <cofactor evidence="1 7">
        <name>heme</name>
        <dbReference type="ChEBI" id="CHEBI:30413"/>
    </cofactor>
</comment>
<dbReference type="SMR" id="A0A1I7SFS4"/>
<dbReference type="Gene3D" id="1.10.630.10">
    <property type="entry name" value="Cytochrome P450"/>
    <property type="match status" value="1"/>
</dbReference>
<evidence type="ECO:0000256" key="6">
    <source>
        <dbReference type="ARBA" id="ARBA00023033"/>
    </source>
</evidence>
<dbReference type="eggNOG" id="KOG0156">
    <property type="taxonomic scope" value="Eukaryota"/>
</dbReference>
<dbReference type="WBParaSite" id="BXY_1188700.1">
    <property type="protein sequence ID" value="BXY_1188700.1"/>
    <property type="gene ID" value="BXY_1188700"/>
</dbReference>
<dbReference type="EMBL" id="CAJFDI010000004">
    <property type="protein sequence ID" value="CAD5225304.1"/>
    <property type="molecule type" value="Genomic_DNA"/>
</dbReference>
<dbReference type="GO" id="GO:0006805">
    <property type="term" value="P:xenobiotic metabolic process"/>
    <property type="evidence" value="ECO:0007669"/>
    <property type="project" value="TreeGrafter"/>
</dbReference>
<protein>
    <submittedName>
        <fullName evidence="9">(pine wood nematode) hypothetical protein</fullName>
    </submittedName>
</protein>
<dbReference type="OrthoDB" id="1055148at2759"/>
<reference evidence="10" key="2">
    <citation type="submission" date="2020-08" db="EMBL/GenBank/DDBJ databases">
        <authorList>
            <person name="Kikuchi T."/>
        </authorList>
    </citation>
    <scope>NUCLEOTIDE SEQUENCE</scope>
    <source>
        <strain evidence="9">Ka4C1</strain>
    </source>
</reference>
<dbReference type="SUPFAM" id="SSF48264">
    <property type="entry name" value="Cytochrome P450"/>
    <property type="match status" value="1"/>
</dbReference>
<dbReference type="GO" id="GO:0020037">
    <property type="term" value="F:heme binding"/>
    <property type="evidence" value="ECO:0007669"/>
    <property type="project" value="InterPro"/>
</dbReference>
<evidence type="ECO:0000256" key="7">
    <source>
        <dbReference type="PIRSR" id="PIRSR602401-1"/>
    </source>
</evidence>
<gene>
    <name evidence="9" type="ORF">BXYJ_LOCUS8477</name>
</gene>
<dbReference type="Proteomes" id="UP000095284">
    <property type="component" value="Unplaced"/>
</dbReference>
<dbReference type="CDD" id="cd20617">
    <property type="entry name" value="CYP1_2-like"/>
    <property type="match status" value="1"/>
</dbReference>
<dbReference type="GO" id="GO:0005737">
    <property type="term" value="C:cytoplasm"/>
    <property type="evidence" value="ECO:0007669"/>
    <property type="project" value="TreeGrafter"/>
</dbReference>
<dbReference type="InterPro" id="IPR002401">
    <property type="entry name" value="Cyt_P450_E_grp-I"/>
</dbReference>
<feature type="binding site" description="axial binding residue" evidence="7">
    <location>
        <position position="444"/>
    </location>
    <ligand>
        <name>heme</name>
        <dbReference type="ChEBI" id="CHEBI:30413"/>
    </ligand>
    <ligandPart>
        <name>Fe</name>
        <dbReference type="ChEBI" id="CHEBI:18248"/>
    </ligandPart>
</feature>
<dbReference type="PRINTS" id="PR00385">
    <property type="entry name" value="P450"/>
</dbReference>
<proteinExistence type="inferred from homology"/>